<evidence type="ECO:0000313" key="2">
    <source>
        <dbReference type="Proteomes" id="UP000182077"/>
    </source>
</evidence>
<dbReference type="FunFam" id="3.40.50.880:FF:000030">
    <property type="entry name" value="Gamma-glutamyl-gamma-aminobutyrate hydrolase PuuD"/>
    <property type="match status" value="1"/>
</dbReference>
<proteinExistence type="predicted"/>
<dbReference type="PANTHER" id="PTHR43235:SF1">
    <property type="entry name" value="GLUTAMINE AMIDOTRANSFERASE PB2B2.05-RELATED"/>
    <property type="match status" value="1"/>
</dbReference>
<name>A0A1L8TJ70_9ENTE</name>
<reference evidence="1 2" key="1">
    <citation type="submission" date="2014-12" db="EMBL/GenBank/DDBJ databases">
        <title>Draft genome sequences of 29 type strains of Enterococci.</title>
        <authorList>
            <person name="Zhong Z."/>
            <person name="Sun Z."/>
            <person name="Liu W."/>
            <person name="Zhang W."/>
            <person name="Zhang H."/>
        </authorList>
    </citation>
    <scope>NUCLEOTIDE SEQUENCE [LARGE SCALE GENOMIC DNA]</scope>
    <source>
        <strain evidence="1 2">DSM 17122</strain>
    </source>
</reference>
<dbReference type="GO" id="GO:0005829">
    <property type="term" value="C:cytosol"/>
    <property type="evidence" value="ECO:0007669"/>
    <property type="project" value="TreeGrafter"/>
</dbReference>
<dbReference type="GO" id="GO:0033969">
    <property type="term" value="F:gamma-glutamyl-gamma-aminobutyrate hydrolase activity"/>
    <property type="evidence" value="ECO:0007669"/>
    <property type="project" value="TreeGrafter"/>
</dbReference>
<organism evidence="1 2">
    <name type="scientific">Enterococcus hermanniensis</name>
    <dbReference type="NCBI Taxonomy" id="249189"/>
    <lineage>
        <taxon>Bacteria</taxon>
        <taxon>Bacillati</taxon>
        <taxon>Bacillota</taxon>
        <taxon>Bacilli</taxon>
        <taxon>Lactobacillales</taxon>
        <taxon>Enterococcaceae</taxon>
        <taxon>Enterococcus</taxon>
    </lineage>
</organism>
<dbReference type="CDD" id="cd01745">
    <property type="entry name" value="GATase1_2"/>
    <property type="match status" value="1"/>
</dbReference>
<comment type="caution">
    <text evidence="1">The sequence shown here is derived from an EMBL/GenBank/DDBJ whole genome shotgun (WGS) entry which is preliminary data.</text>
</comment>
<dbReference type="InterPro" id="IPR029062">
    <property type="entry name" value="Class_I_gatase-like"/>
</dbReference>
<dbReference type="Proteomes" id="UP000182077">
    <property type="component" value="Unassembled WGS sequence"/>
</dbReference>
<dbReference type="Gene3D" id="3.40.50.880">
    <property type="match status" value="1"/>
</dbReference>
<dbReference type="EMBL" id="JXKQ01000011">
    <property type="protein sequence ID" value="OJG44326.1"/>
    <property type="molecule type" value="Genomic_DNA"/>
</dbReference>
<dbReference type="PANTHER" id="PTHR43235">
    <property type="entry name" value="GLUTAMINE AMIDOTRANSFERASE PB2B2.05-RELATED"/>
    <property type="match status" value="1"/>
</dbReference>
<dbReference type="Pfam" id="PF07722">
    <property type="entry name" value="Peptidase_C26"/>
    <property type="match status" value="1"/>
</dbReference>
<gene>
    <name evidence="1" type="ORF">RV04_GL000520</name>
</gene>
<evidence type="ECO:0000313" key="1">
    <source>
        <dbReference type="EMBL" id="OJG44326.1"/>
    </source>
</evidence>
<dbReference type="InterPro" id="IPR044668">
    <property type="entry name" value="PuuD-like"/>
</dbReference>
<dbReference type="SUPFAM" id="SSF52317">
    <property type="entry name" value="Class I glutamine amidotransferase-like"/>
    <property type="match status" value="1"/>
</dbReference>
<sequence length="244" mass="27204">MAFLTKAIIGIAASQHYQKNQDFFDQQFTYSPQGFIDGIHQAGGVPVLLPISDPELASTYIATIDKLLLAGGQDVSPILYGEEPDPKLGATSMERDTFEMALIKEAIKQNKPIFTICRGTQLLNVTLGGTLYQDLSDYENWTVKHDMFPTVPDFGLHSVTVKGDSTLAGILGEKNQVNSYHHQALKDLAESLVPIAWSADGIIEAVESRDRSHKILGVQWHPELTHKNDPKEQRLFDYFVQDFE</sequence>
<keyword evidence="2" id="KW-1185">Reference proteome</keyword>
<dbReference type="AlphaFoldDB" id="A0A1L8TJ70"/>
<dbReference type="STRING" id="249189.RV04_GL000520"/>
<protein>
    <submittedName>
        <fullName evidence="1">Uncharacterized protein</fullName>
    </submittedName>
</protein>
<dbReference type="InterPro" id="IPR011697">
    <property type="entry name" value="Peptidase_C26"/>
</dbReference>
<dbReference type="GO" id="GO:0006598">
    <property type="term" value="P:polyamine catabolic process"/>
    <property type="evidence" value="ECO:0007669"/>
    <property type="project" value="TreeGrafter"/>
</dbReference>
<dbReference type="PROSITE" id="PS51273">
    <property type="entry name" value="GATASE_TYPE_1"/>
    <property type="match status" value="1"/>
</dbReference>
<accession>A0A1L8TJ70</accession>